<dbReference type="GO" id="GO:0009073">
    <property type="term" value="P:aromatic amino acid family biosynthetic process"/>
    <property type="evidence" value="ECO:0007669"/>
    <property type="project" value="UniProtKB-KW"/>
</dbReference>
<feature type="binding site" evidence="9">
    <location>
        <position position="168"/>
    </location>
    <ligand>
        <name>3-phosphoshikimate</name>
        <dbReference type="ChEBI" id="CHEBI:145989"/>
    </ligand>
</feature>
<evidence type="ECO:0000256" key="4">
    <source>
        <dbReference type="ARBA" id="ARBA00022490"/>
    </source>
</evidence>
<dbReference type="Proteomes" id="UP000078532">
    <property type="component" value="Unassembled WGS sequence"/>
</dbReference>
<protein>
    <recommendedName>
        <fullName evidence="9">3-phosphoshikimate 1-carboxyvinyltransferase</fullName>
        <ecNumber evidence="9">2.5.1.19</ecNumber>
    </recommendedName>
    <alternativeName>
        <fullName evidence="9">5-enolpyruvylshikimate-3-phosphate synthase</fullName>
        <shortName evidence="9">EPSP synthase</shortName>
        <shortName evidence="9">EPSPS</shortName>
    </alternativeName>
</protein>
<dbReference type="AlphaFoldDB" id="A0A1B7LJ21"/>
<dbReference type="InterPro" id="IPR023193">
    <property type="entry name" value="EPSP_synthase_CS"/>
</dbReference>
<dbReference type="NCBIfam" id="TIGR01356">
    <property type="entry name" value="aroA"/>
    <property type="match status" value="1"/>
</dbReference>
<sequence length="430" mass="43969">MDLTVNPAGPLTGTVTVPGDKSISHRAVMLGALAEGDTRIENFLPGDDCLSTVRCLKAMGVRFSGPDSDGALTVHGRGAAALQEPADVLDAGNSGTTMRLLLGILAGLPFFSVLSGDASLRRRPMARVSAPLKQMGARIDGRGNGELAPLSIRGGALRGIDFHSPVASAQVKSAVLLAGLLADGETSVTEPVRSRDHTERMLHYFGARLTVDGLTVRLAGGQKLTAQPVPVPGDISSAAFLLVAASLLPGSDLTIANVGVNPTRDGILDVLGRMGADITPCNRRTAAGEPVADIRVRAAALHGVSVGGALIPRLIDEIPVLAVAGALATGETVIRDAAELKVKESNRIATMVAELGKMGAEIAELPDGLVVRGGRPLRGALCDSHGDHRVAMACAVAGLTARGATTVRDAACVDVSFPGFTGILASLGVK</sequence>
<evidence type="ECO:0000256" key="9">
    <source>
        <dbReference type="HAMAP-Rule" id="MF_00210"/>
    </source>
</evidence>
<feature type="binding site" evidence="9">
    <location>
        <position position="21"/>
    </location>
    <ligand>
        <name>3-phosphoshikimate</name>
        <dbReference type="ChEBI" id="CHEBI:145989"/>
    </ligand>
</feature>
<dbReference type="FunFam" id="3.65.10.10:FF:000006">
    <property type="entry name" value="3-phosphoshikimate 1-carboxyvinyltransferase"/>
    <property type="match status" value="1"/>
</dbReference>
<dbReference type="FunFam" id="3.65.10.10:FF:000005">
    <property type="entry name" value="3-phosphoshikimate 1-carboxyvinyltransferase"/>
    <property type="match status" value="1"/>
</dbReference>
<evidence type="ECO:0000256" key="1">
    <source>
        <dbReference type="ARBA" id="ARBA00002174"/>
    </source>
</evidence>
<dbReference type="InterPro" id="IPR006264">
    <property type="entry name" value="EPSP_synthase"/>
</dbReference>
<feature type="binding site" evidence="9">
    <location>
        <position position="123"/>
    </location>
    <ligand>
        <name>phosphoenolpyruvate</name>
        <dbReference type="ChEBI" id="CHEBI:58702"/>
    </ligand>
</feature>
<feature type="binding site" evidence="9">
    <location>
        <position position="22"/>
    </location>
    <ligand>
        <name>3-phosphoshikimate</name>
        <dbReference type="ChEBI" id="CHEBI:145989"/>
    </ligand>
</feature>
<proteinExistence type="inferred from homology"/>
<dbReference type="STRING" id="1838280.A6M21_03015"/>
<dbReference type="UniPathway" id="UPA00053">
    <property type="reaction ID" value="UER00089"/>
</dbReference>
<keyword evidence="5 9" id="KW-0028">Amino-acid biosynthesis</keyword>
<dbReference type="GO" id="GO:0003866">
    <property type="term" value="F:3-phosphoshikimate 1-carboxyvinyltransferase activity"/>
    <property type="evidence" value="ECO:0007669"/>
    <property type="project" value="UniProtKB-UniRule"/>
</dbReference>
<dbReference type="InterPro" id="IPR001986">
    <property type="entry name" value="Enolpyruvate_Tfrase_dom"/>
</dbReference>
<evidence type="ECO:0000256" key="6">
    <source>
        <dbReference type="ARBA" id="ARBA00022679"/>
    </source>
</evidence>
<feature type="active site" description="Proton acceptor" evidence="9">
    <location>
        <position position="316"/>
    </location>
</feature>
<dbReference type="GO" id="GO:0009423">
    <property type="term" value="P:chorismate biosynthetic process"/>
    <property type="evidence" value="ECO:0007669"/>
    <property type="project" value="UniProtKB-UniRule"/>
</dbReference>
<dbReference type="GO" id="GO:0008652">
    <property type="term" value="P:amino acid biosynthetic process"/>
    <property type="evidence" value="ECO:0007669"/>
    <property type="project" value="UniProtKB-KW"/>
</dbReference>
<dbReference type="PIRSF" id="PIRSF000505">
    <property type="entry name" value="EPSPS"/>
    <property type="match status" value="1"/>
</dbReference>
<reference evidence="11 12" key="1">
    <citation type="submission" date="2016-04" db="EMBL/GenBank/DDBJ databases">
        <authorList>
            <person name="Evans L.H."/>
            <person name="Alamgir A."/>
            <person name="Owens N."/>
            <person name="Weber N.D."/>
            <person name="Virtaneva K."/>
            <person name="Barbian K."/>
            <person name="Babar A."/>
            <person name="Rosenke K."/>
        </authorList>
    </citation>
    <scope>NUCLEOTIDE SEQUENCE [LARGE SCALE GENOMIC DNA]</scope>
    <source>
        <strain evidence="11 12">LMa1</strain>
    </source>
</reference>
<dbReference type="PANTHER" id="PTHR21090">
    <property type="entry name" value="AROM/DEHYDROQUINATE SYNTHASE"/>
    <property type="match status" value="1"/>
</dbReference>
<dbReference type="EC" id="2.5.1.19" evidence="9"/>
<feature type="binding site" evidence="9">
    <location>
        <position position="95"/>
    </location>
    <ligand>
        <name>phosphoenolpyruvate</name>
        <dbReference type="ChEBI" id="CHEBI:58702"/>
    </ligand>
</feature>
<dbReference type="SUPFAM" id="SSF55205">
    <property type="entry name" value="EPT/RTPC-like"/>
    <property type="match status" value="1"/>
</dbReference>
<feature type="binding site" evidence="9">
    <location>
        <position position="170"/>
    </location>
    <ligand>
        <name>3-phosphoshikimate</name>
        <dbReference type="ChEBI" id="CHEBI:145989"/>
    </ligand>
</feature>
<comment type="caution">
    <text evidence="11">The sequence shown here is derived from an EMBL/GenBank/DDBJ whole genome shotgun (WGS) entry which is preliminary data.</text>
</comment>
<dbReference type="OrthoDB" id="9809920at2"/>
<feature type="binding site" evidence="9">
    <location>
        <position position="21"/>
    </location>
    <ligand>
        <name>phosphoenolpyruvate</name>
        <dbReference type="ChEBI" id="CHEBI:58702"/>
    </ligand>
</feature>
<comment type="subunit">
    <text evidence="9">Monomer.</text>
</comment>
<feature type="binding site" evidence="9">
    <location>
        <position position="389"/>
    </location>
    <ligand>
        <name>phosphoenolpyruvate</name>
        <dbReference type="ChEBI" id="CHEBI:58702"/>
    </ligand>
</feature>
<feature type="binding site" evidence="9">
    <location>
        <position position="343"/>
    </location>
    <ligand>
        <name>3-phosphoshikimate</name>
        <dbReference type="ChEBI" id="CHEBI:145989"/>
    </ligand>
</feature>
<evidence type="ECO:0000256" key="8">
    <source>
        <dbReference type="ARBA" id="ARBA00044633"/>
    </source>
</evidence>
<evidence type="ECO:0000313" key="12">
    <source>
        <dbReference type="Proteomes" id="UP000078532"/>
    </source>
</evidence>
<dbReference type="InterPro" id="IPR013792">
    <property type="entry name" value="RNA3'P_cycl/enolpyr_Trfase_a/b"/>
</dbReference>
<feature type="binding site" evidence="9">
    <location>
        <position position="170"/>
    </location>
    <ligand>
        <name>phosphoenolpyruvate</name>
        <dbReference type="ChEBI" id="CHEBI:58702"/>
    </ligand>
</feature>
<name>A0A1B7LJ21_9FIRM</name>
<gene>
    <name evidence="9" type="primary">aroA</name>
    <name evidence="11" type="ORF">A6M21_03015</name>
</gene>
<evidence type="ECO:0000259" key="10">
    <source>
        <dbReference type="Pfam" id="PF00275"/>
    </source>
</evidence>
<accession>A0A1B7LJ21</accession>
<feature type="domain" description="Enolpyruvate transferase" evidence="10">
    <location>
        <begin position="6"/>
        <end position="422"/>
    </location>
</feature>
<dbReference type="HAMAP" id="MF_00210">
    <property type="entry name" value="EPSP_synth"/>
    <property type="match status" value="1"/>
</dbReference>
<feature type="binding site" evidence="9">
    <location>
        <position position="316"/>
    </location>
    <ligand>
        <name>3-phosphoshikimate</name>
        <dbReference type="ChEBI" id="CHEBI:145989"/>
    </ligand>
</feature>
<dbReference type="Gene3D" id="3.65.10.10">
    <property type="entry name" value="Enolpyruvate transferase domain"/>
    <property type="match status" value="2"/>
</dbReference>
<evidence type="ECO:0000256" key="5">
    <source>
        <dbReference type="ARBA" id="ARBA00022605"/>
    </source>
</evidence>
<keyword evidence="4 9" id="KW-0963">Cytoplasm</keyword>
<dbReference type="PANTHER" id="PTHR21090:SF5">
    <property type="entry name" value="PENTAFUNCTIONAL AROM POLYPEPTIDE"/>
    <property type="match status" value="1"/>
</dbReference>
<dbReference type="PROSITE" id="PS00885">
    <property type="entry name" value="EPSP_SYNTHASE_2"/>
    <property type="match status" value="1"/>
</dbReference>
<dbReference type="GO" id="GO:0005737">
    <property type="term" value="C:cytoplasm"/>
    <property type="evidence" value="ECO:0007669"/>
    <property type="project" value="UniProtKB-SubCell"/>
</dbReference>
<comment type="caution">
    <text evidence="9">Lacks conserved residue(s) required for the propagation of feature annotation.</text>
</comment>
<evidence type="ECO:0000256" key="3">
    <source>
        <dbReference type="ARBA" id="ARBA00009948"/>
    </source>
</evidence>
<comment type="pathway">
    <text evidence="2 9">Metabolic intermediate biosynthesis; chorismate biosynthesis; chorismate from D-erythrose 4-phosphate and phosphoenolpyruvate: step 6/7.</text>
</comment>
<evidence type="ECO:0000313" key="11">
    <source>
        <dbReference type="EMBL" id="OAT86546.1"/>
    </source>
</evidence>
<keyword evidence="12" id="KW-1185">Reference proteome</keyword>
<dbReference type="EMBL" id="LYVF01000013">
    <property type="protein sequence ID" value="OAT86546.1"/>
    <property type="molecule type" value="Genomic_DNA"/>
</dbReference>
<dbReference type="InterPro" id="IPR036968">
    <property type="entry name" value="Enolpyruvate_Tfrase_sf"/>
</dbReference>
<evidence type="ECO:0000256" key="2">
    <source>
        <dbReference type="ARBA" id="ARBA00004811"/>
    </source>
</evidence>
<comment type="similarity">
    <text evidence="3 9">Belongs to the EPSP synthase family.</text>
</comment>
<dbReference type="Pfam" id="PF00275">
    <property type="entry name" value="EPSP_synthase"/>
    <property type="match status" value="1"/>
</dbReference>
<keyword evidence="6 9" id="KW-0808">Transferase</keyword>
<comment type="catalytic activity">
    <reaction evidence="8">
        <text>3-phosphoshikimate + phosphoenolpyruvate = 5-O-(1-carboxyvinyl)-3-phosphoshikimate + phosphate</text>
        <dbReference type="Rhea" id="RHEA:21256"/>
        <dbReference type="ChEBI" id="CHEBI:43474"/>
        <dbReference type="ChEBI" id="CHEBI:57701"/>
        <dbReference type="ChEBI" id="CHEBI:58702"/>
        <dbReference type="ChEBI" id="CHEBI:145989"/>
        <dbReference type="EC" id="2.5.1.19"/>
    </reaction>
    <physiologicalReaction direction="left-to-right" evidence="8">
        <dbReference type="Rhea" id="RHEA:21257"/>
    </physiologicalReaction>
</comment>
<comment type="subcellular location">
    <subcellularLocation>
        <location evidence="9">Cytoplasm</location>
    </subcellularLocation>
</comment>
<comment type="function">
    <text evidence="1 9">Catalyzes the transfer of the enolpyruvyl moiety of phosphoenolpyruvate (PEP) to the 5-hydroxyl of shikimate-3-phosphate (S3P) to produce enolpyruvyl shikimate-3-phosphate and inorganic phosphate.</text>
</comment>
<keyword evidence="7 9" id="KW-0057">Aromatic amino acid biosynthesis</keyword>
<feature type="binding site" evidence="9">
    <location>
        <position position="26"/>
    </location>
    <ligand>
        <name>3-phosphoshikimate</name>
        <dbReference type="ChEBI" id="CHEBI:145989"/>
    </ligand>
</feature>
<dbReference type="RefSeq" id="WP_066666273.1">
    <property type="nucleotide sequence ID" value="NZ_LYVF01000013.1"/>
</dbReference>
<feature type="binding site" evidence="9">
    <location>
        <position position="347"/>
    </location>
    <ligand>
        <name>phosphoenolpyruvate</name>
        <dbReference type="ChEBI" id="CHEBI:58702"/>
    </ligand>
</feature>
<dbReference type="PROSITE" id="PS00104">
    <property type="entry name" value="EPSP_SYNTHASE_1"/>
    <property type="match status" value="1"/>
</dbReference>
<evidence type="ECO:0000256" key="7">
    <source>
        <dbReference type="ARBA" id="ARBA00023141"/>
    </source>
</evidence>
<dbReference type="CDD" id="cd01556">
    <property type="entry name" value="EPSP_synthase"/>
    <property type="match status" value="1"/>
</dbReference>
<organism evidence="11 12">
    <name type="scientific">Desulfotomaculum copahuensis</name>
    <dbReference type="NCBI Taxonomy" id="1838280"/>
    <lineage>
        <taxon>Bacteria</taxon>
        <taxon>Bacillati</taxon>
        <taxon>Bacillota</taxon>
        <taxon>Clostridia</taxon>
        <taxon>Eubacteriales</taxon>
        <taxon>Desulfotomaculaceae</taxon>
        <taxon>Desulfotomaculum</taxon>
    </lineage>
</organism>